<accession>A0A2I8EQ40</accession>
<dbReference type="PANTHER" id="PTHR34501">
    <property type="entry name" value="PROTEIN YDDL-RELATED"/>
    <property type="match status" value="1"/>
</dbReference>
<keyword evidence="10" id="KW-0998">Cell outer membrane</keyword>
<dbReference type="Proteomes" id="UP000243502">
    <property type="component" value="Chromosome 2"/>
</dbReference>
<dbReference type="RefSeq" id="WP_042304660.1">
    <property type="nucleotide sequence ID" value="NZ_AP024956.1"/>
</dbReference>
<evidence type="ECO:0000256" key="4">
    <source>
        <dbReference type="ARBA" id="ARBA00022452"/>
    </source>
</evidence>
<organism evidence="13 15">
    <name type="scientific">Paraburkholderia terrae</name>
    <dbReference type="NCBI Taxonomy" id="311230"/>
    <lineage>
        <taxon>Bacteria</taxon>
        <taxon>Pseudomonadati</taxon>
        <taxon>Pseudomonadota</taxon>
        <taxon>Betaproteobacteria</taxon>
        <taxon>Burkholderiales</taxon>
        <taxon>Burkholderiaceae</taxon>
        <taxon>Paraburkholderia</taxon>
    </lineage>
</organism>
<evidence type="ECO:0000256" key="1">
    <source>
        <dbReference type="ARBA" id="ARBA00004571"/>
    </source>
</evidence>
<keyword evidence="16" id="KW-1185">Reference proteome</keyword>
<keyword evidence="4" id="KW-1134">Transmembrane beta strand</keyword>
<dbReference type="GO" id="GO:0046930">
    <property type="term" value="C:pore complex"/>
    <property type="evidence" value="ECO:0007669"/>
    <property type="project" value="UniProtKB-KW"/>
</dbReference>
<keyword evidence="6 11" id="KW-0732">Signal</keyword>
<dbReference type="GO" id="GO:0006811">
    <property type="term" value="P:monoatomic ion transport"/>
    <property type="evidence" value="ECO:0007669"/>
    <property type="project" value="UniProtKB-KW"/>
</dbReference>
<evidence type="ECO:0000259" key="12">
    <source>
        <dbReference type="Pfam" id="PF13609"/>
    </source>
</evidence>
<dbReference type="Pfam" id="PF13609">
    <property type="entry name" value="Porin_4"/>
    <property type="match status" value="1"/>
</dbReference>
<keyword evidence="9" id="KW-0472">Membrane</keyword>
<evidence type="ECO:0000313" key="13">
    <source>
        <dbReference type="EMBL" id="AUT61705.1"/>
    </source>
</evidence>
<comment type="subcellular location">
    <subcellularLocation>
        <location evidence="1">Cell outer membrane</location>
        <topology evidence="1">Multi-pass membrane protein</topology>
    </subcellularLocation>
</comment>
<evidence type="ECO:0000256" key="3">
    <source>
        <dbReference type="ARBA" id="ARBA00022448"/>
    </source>
</evidence>
<evidence type="ECO:0000256" key="2">
    <source>
        <dbReference type="ARBA" id="ARBA00011233"/>
    </source>
</evidence>
<dbReference type="SUPFAM" id="SSF56935">
    <property type="entry name" value="Porins"/>
    <property type="match status" value="1"/>
</dbReference>
<dbReference type="GO" id="GO:0015288">
    <property type="term" value="F:porin activity"/>
    <property type="evidence" value="ECO:0007669"/>
    <property type="project" value="UniProtKB-KW"/>
</dbReference>
<dbReference type="InterPro" id="IPR033900">
    <property type="entry name" value="Gram_neg_porin_domain"/>
</dbReference>
<comment type="subunit">
    <text evidence="2">Homotrimer.</text>
</comment>
<evidence type="ECO:0000256" key="5">
    <source>
        <dbReference type="ARBA" id="ARBA00022692"/>
    </source>
</evidence>
<dbReference type="PANTHER" id="PTHR34501:SF9">
    <property type="entry name" value="MAJOR OUTER MEMBRANE PROTEIN P.IA"/>
    <property type="match status" value="1"/>
</dbReference>
<sequence>MKKLAVATCVACVAVGAHAQGSATIFGLLDEGLTFVTNEKGSHSYKLDNSILYPSMFGIKGAEDLGGGTKAVFALVSQFNIGTGASMPAGSIFGRNAYIGVANDRYGTLTMGNQYDFMTDTLFYNGYDAGYAYGGLYNLRQGPFAKLGVPENPTGAFEFDNVGGAHRVQNSVKYVSPNVAGVTVGAMYGFGGVAGSFQANRTTGFSVNYIAGDFAIGGAYVDAHYPELANGQEGIRNYGVGMRYDGLGNRYNLLFTDTKNTLTGGEVWVVQAGVSRWLGAAWLIGANYQYMKGNAQLAHNKASQVTAGVQYLLSKRTNVYVEGAFQQAGGDGPAFAWINGLSPSGSNRQTALRVGLATRF</sequence>
<dbReference type="Proteomes" id="UP001319874">
    <property type="component" value="Chromosome 2"/>
</dbReference>
<keyword evidence="5" id="KW-0812">Transmembrane</keyword>
<keyword evidence="3" id="KW-0813">Transport</keyword>
<evidence type="ECO:0000313" key="15">
    <source>
        <dbReference type="Proteomes" id="UP000243502"/>
    </source>
</evidence>
<dbReference type="EMBL" id="AP024956">
    <property type="protein sequence ID" value="BCZ81159.1"/>
    <property type="molecule type" value="Genomic_DNA"/>
</dbReference>
<gene>
    <name evidence="13" type="ORF">C2L65_18515</name>
    <name evidence="14" type="ORF">PTKU64_48340</name>
</gene>
<keyword evidence="8" id="KW-0626">Porin</keyword>
<dbReference type="Gene3D" id="2.40.160.10">
    <property type="entry name" value="Porin"/>
    <property type="match status" value="1"/>
</dbReference>
<evidence type="ECO:0000256" key="9">
    <source>
        <dbReference type="ARBA" id="ARBA00023136"/>
    </source>
</evidence>
<reference evidence="13 15" key="1">
    <citation type="submission" date="2018-01" db="EMBL/GenBank/DDBJ databases">
        <title>Species boundaries and ecological features among Paraburkholderia terrae DSMZ17804T, P. hospita DSMZ17164T and P. caribensis DSMZ13236T.</title>
        <authorList>
            <person name="Pratama A.A."/>
        </authorList>
    </citation>
    <scope>NUCLEOTIDE SEQUENCE [LARGE SCALE GENOMIC DNA]</scope>
    <source>
        <strain evidence="13 15">DSM 17804</strain>
    </source>
</reference>
<evidence type="ECO:0000256" key="11">
    <source>
        <dbReference type="SAM" id="SignalP"/>
    </source>
</evidence>
<protein>
    <submittedName>
        <fullName evidence="13">Porin</fullName>
    </submittedName>
</protein>
<dbReference type="InterPro" id="IPR050298">
    <property type="entry name" value="Gram-neg_bact_OMP"/>
</dbReference>
<evidence type="ECO:0000256" key="10">
    <source>
        <dbReference type="ARBA" id="ARBA00023237"/>
    </source>
</evidence>
<evidence type="ECO:0000256" key="8">
    <source>
        <dbReference type="ARBA" id="ARBA00023114"/>
    </source>
</evidence>
<name>A0A2I8EQ40_9BURK</name>
<dbReference type="KEGG" id="pter:C2L65_18515"/>
<dbReference type="CDD" id="cd00342">
    <property type="entry name" value="gram_neg_porins"/>
    <property type="match status" value="1"/>
</dbReference>
<reference evidence="14 16" key="2">
    <citation type="journal article" date="2022" name="Front. Microbiol.">
        <title>Identification and characterization of a novel class of self-sufficient cytochrome P450 hydroxylase involved in cyclohexanecarboxylate degradation in Paraburkholderia terrae strain KU-64.</title>
        <authorList>
            <person name="Yamamoto T."/>
            <person name="Hasegawa Y."/>
            <person name="Iwaki H."/>
        </authorList>
    </citation>
    <scope>NUCLEOTIDE SEQUENCE [LARGE SCALE GENOMIC DNA]</scope>
    <source>
        <strain evidence="14 16">KU-64</strain>
    </source>
</reference>
<evidence type="ECO:0000256" key="7">
    <source>
        <dbReference type="ARBA" id="ARBA00023065"/>
    </source>
</evidence>
<dbReference type="OrthoDB" id="8982743at2"/>
<keyword evidence="7" id="KW-0406">Ion transport</keyword>
<feature type="domain" description="Porin" evidence="12">
    <location>
        <begin position="8"/>
        <end position="327"/>
    </location>
</feature>
<proteinExistence type="predicted"/>
<evidence type="ECO:0000313" key="14">
    <source>
        <dbReference type="EMBL" id="BCZ81159.1"/>
    </source>
</evidence>
<dbReference type="GO" id="GO:0009279">
    <property type="term" value="C:cell outer membrane"/>
    <property type="evidence" value="ECO:0007669"/>
    <property type="project" value="UniProtKB-SubCell"/>
</dbReference>
<dbReference type="AlphaFoldDB" id="A0A2I8EQ40"/>
<dbReference type="EMBL" id="CP026112">
    <property type="protein sequence ID" value="AUT61705.1"/>
    <property type="molecule type" value="Genomic_DNA"/>
</dbReference>
<evidence type="ECO:0000313" key="16">
    <source>
        <dbReference type="Proteomes" id="UP001319874"/>
    </source>
</evidence>
<dbReference type="InterPro" id="IPR023614">
    <property type="entry name" value="Porin_dom_sf"/>
</dbReference>
<feature type="chain" id="PRO_5014392314" evidence="11">
    <location>
        <begin position="20"/>
        <end position="360"/>
    </location>
</feature>
<evidence type="ECO:0000256" key="6">
    <source>
        <dbReference type="ARBA" id="ARBA00022729"/>
    </source>
</evidence>
<feature type="signal peptide" evidence="11">
    <location>
        <begin position="1"/>
        <end position="19"/>
    </location>
</feature>